<dbReference type="InterPro" id="IPR027385">
    <property type="entry name" value="Beta-barrel_OMP"/>
</dbReference>
<keyword evidence="1 2" id="KW-0732">Signal</keyword>
<feature type="domain" description="Outer membrane protein beta-barrel" evidence="3">
    <location>
        <begin position="8"/>
        <end position="227"/>
    </location>
</feature>
<proteinExistence type="predicted"/>
<gene>
    <name evidence="4" type="ORF">ABOZ73_17025</name>
</gene>
<feature type="chain" id="PRO_5044205548" evidence="2">
    <location>
        <begin position="23"/>
        <end position="253"/>
    </location>
</feature>
<dbReference type="SUPFAM" id="SSF56935">
    <property type="entry name" value="Porins"/>
    <property type="match status" value="1"/>
</dbReference>
<protein>
    <submittedName>
        <fullName evidence="4">Outer membrane beta-barrel protein</fullName>
    </submittedName>
</protein>
<organism evidence="4">
    <name type="scientific">Caulobacter sp. 73W</name>
    <dbReference type="NCBI Taxonomy" id="3161137"/>
    <lineage>
        <taxon>Bacteria</taxon>
        <taxon>Pseudomonadati</taxon>
        <taxon>Pseudomonadota</taxon>
        <taxon>Alphaproteobacteria</taxon>
        <taxon>Caulobacterales</taxon>
        <taxon>Caulobacteraceae</taxon>
        <taxon>Caulobacter</taxon>
    </lineage>
</organism>
<dbReference type="RefSeq" id="WP_369059304.1">
    <property type="nucleotide sequence ID" value="NZ_CP158375.1"/>
</dbReference>
<dbReference type="EMBL" id="CP158375">
    <property type="protein sequence ID" value="XDO96452.1"/>
    <property type="molecule type" value="Genomic_DNA"/>
</dbReference>
<evidence type="ECO:0000259" key="3">
    <source>
        <dbReference type="Pfam" id="PF13505"/>
    </source>
</evidence>
<evidence type="ECO:0000256" key="2">
    <source>
        <dbReference type="SAM" id="SignalP"/>
    </source>
</evidence>
<evidence type="ECO:0000313" key="4">
    <source>
        <dbReference type="EMBL" id="XDO96452.1"/>
    </source>
</evidence>
<accession>A0AB39KRI5</accession>
<evidence type="ECO:0000256" key="1">
    <source>
        <dbReference type="ARBA" id="ARBA00022729"/>
    </source>
</evidence>
<dbReference type="AlphaFoldDB" id="A0AB39KRI5"/>
<dbReference type="Gene3D" id="2.40.160.20">
    <property type="match status" value="1"/>
</dbReference>
<dbReference type="Pfam" id="PF13505">
    <property type="entry name" value="OMP_b-brl"/>
    <property type="match status" value="1"/>
</dbReference>
<reference evidence="4" key="1">
    <citation type="submission" date="2024-06" db="EMBL/GenBank/DDBJ databases">
        <title>Caulobacter inopinatus, sp. nov.</title>
        <authorList>
            <person name="Donachie S.P."/>
        </authorList>
    </citation>
    <scope>NUCLEOTIDE SEQUENCE</scope>
    <source>
        <strain evidence="4">73W</strain>
    </source>
</reference>
<feature type="signal peptide" evidence="2">
    <location>
        <begin position="1"/>
        <end position="22"/>
    </location>
</feature>
<name>A0AB39KRI5_9CAUL</name>
<sequence length="253" mass="26494">MKTTLFAAAAAVAVLASAPAFAETIGSVGAAYNYTNVDTNAFEQDGSSAIVDGSVAIKTTTPWTVTLNGAVSYSDNKLSDDTNLYGTVHGTYLLDSGVRVGGFAGLADVADDTVWAVGGEAHKYFDTVTLSGVVAYGQTDDTDADLWAVRADARYFVNDNVRLNANVGYANADFGPVDADIWNIGLGGEYKFASNGWSVFGGYNHAESNDLLDLKADSVNVGVRYTFGGSLKERDRAGADLTDIGGLFGGFLR</sequence>